<proteinExistence type="predicted"/>
<evidence type="ECO:0000313" key="1">
    <source>
        <dbReference type="EMBL" id="SIS37108.1"/>
    </source>
</evidence>
<reference evidence="2" key="1">
    <citation type="submission" date="2017-01" db="EMBL/GenBank/DDBJ databases">
        <authorList>
            <person name="Varghese N."/>
            <person name="Submissions S."/>
        </authorList>
    </citation>
    <scope>NUCLEOTIDE SEQUENCE [LARGE SCALE GENOMIC DNA]</scope>
    <source>
        <strain evidence="2">DSM 17126</strain>
    </source>
</reference>
<accession>A0A1N7IJ75</accession>
<dbReference type="AlphaFoldDB" id="A0A1N7IJ75"/>
<gene>
    <name evidence="1" type="ORF">SAMN05421639_10421</name>
</gene>
<evidence type="ECO:0000313" key="2">
    <source>
        <dbReference type="Proteomes" id="UP000186373"/>
    </source>
</evidence>
<protein>
    <submittedName>
        <fullName evidence="1">Uncharacterized protein</fullName>
    </submittedName>
</protein>
<keyword evidence="2" id="KW-1185">Reference proteome</keyword>
<dbReference type="Proteomes" id="UP000186373">
    <property type="component" value="Unassembled WGS sequence"/>
</dbReference>
<organism evidence="1 2">
    <name type="scientific">Chryseobacterium shigense</name>
    <dbReference type="NCBI Taxonomy" id="297244"/>
    <lineage>
        <taxon>Bacteria</taxon>
        <taxon>Pseudomonadati</taxon>
        <taxon>Bacteroidota</taxon>
        <taxon>Flavobacteriia</taxon>
        <taxon>Flavobacteriales</taxon>
        <taxon>Weeksellaceae</taxon>
        <taxon>Chryseobacterium group</taxon>
        <taxon>Chryseobacterium</taxon>
    </lineage>
</organism>
<name>A0A1N7IJ75_9FLAO</name>
<sequence>MAWFKDVAKFNEISHAKTFKTLKFVVNKNLLDA</sequence>
<dbReference type="EMBL" id="FTNY01000004">
    <property type="protein sequence ID" value="SIS37108.1"/>
    <property type="molecule type" value="Genomic_DNA"/>
</dbReference>